<accession>Q3S7X7</accession>
<dbReference type="InterPro" id="IPR008916">
    <property type="entry name" value="Retrov_capsid_C"/>
</dbReference>
<organismHost>
    <name type="scientific">Homo sapiens</name>
    <name type="common">Human</name>
    <dbReference type="NCBI Taxonomy" id="9606"/>
</organismHost>
<sequence length="78" mass="9048">SLYMPSSHFGYKARSKRPFRDYVDRFFKTLRARASYTGGKRLDCQKHVLDPKCKSRLSVPFYEHSGPVAFIRSKCSLA</sequence>
<protein>
    <submittedName>
        <fullName evidence="1">Gag protein</fullName>
    </submittedName>
</protein>
<evidence type="ECO:0000313" key="1">
    <source>
        <dbReference type="EMBL" id="AAZ91529.1"/>
    </source>
</evidence>
<dbReference type="SUPFAM" id="SSF47353">
    <property type="entry name" value="Retrovirus capsid dimerization domain-like"/>
    <property type="match status" value="1"/>
</dbReference>
<feature type="non-terminal residue" evidence="1">
    <location>
        <position position="78"/>
    </location>
</feature>
<proteinExistence type="predicted"/>
<feature type="non-terminal residue" evidence="1">
    <location>
        <position position="1"/>
    </location>
</feature>
<organism evidence="1">
    <name type="scientific">Human immunodeficiency virus type 1</name>
    <name type="common">HIV-1</name>
    <dbReference type="NCBI Taxonomy" id="11676"/>
    <lineage>
        <taxon>Viruses</taxon>
        <taxon>Riboviria</taxon>
        <taxon>Pararnavirae</taxon>
        <taxon>Artverviricota</taxon>
        <taxon>Revtraviricetes</taxon>
        <taxon>Ortervirales</taxon>
        <taxon>Retroviridae</taxon>
        <taxon>Orthoretrovirinae</taxon>
        <taxon>Lentivirus</taxon>
        <taxon>Lentivirus humimdef1</taxon>
    </lineage>
</organism>
<dbReference type="Gene3D" id="1.10.1200.30">
    <property type="match status" value="1"/>
</dbReference>
<reference evidence="1" key="1">
    <citation type="submission" date="2005-08" db="EMBL/GenBank/DDBJ databases">
        <title>Genomic Diversity of HIV-1 subtypes in Northern Kenya.</title>
        <authorList>
            <person name="Khamadi S.A."/>
            <person name="Ochieng W."/>
            <person name="Lihana R.W."/>
            <person name="Kiptoo M.K."/>
            <person name="Kinyua J.G."/>
            <person name="Lagat N."/>
            <person name="Muriuki J."/>
            <person name="Mwangi J."/>
            <person name="Pelle R."/>
            <person name="Muigai A."/>
            <person name="Carter J."/>
            <person name="Yamada R."/>
            <person name="Mpoke S."/>
        </authorList>
    </citation>
    <scope>NUCLEOTIDE SEQUENCE</scope>
    <source>
        <strain evidence="1">MYDH063</strain>
    </source>
</reference>
<dbReference type="EMBL" id="DQ155003">
    <property type="protein sequence ID" value="AAZ91529.1"/>
    <property type="molecule type" value="Genomic_DNA"/>
</dbReference>
<name>Q3S7X7_HV1</name>
<gene>
    <name evidence="1" type="primary">gag</name>
</gene>